<feature type="region of interest" description="Disordered" evidence="1">
    <location>
        <begin position="225"/>
        <end position="247"/>
    </location>
</feature>
<organism evidence="2">
    <name type="scientific">Mediterraneibacter gnavus</name>
    <name type="common">Ruminococcus gnavus</name>
    <dbReference type="NCBI Taxonomy" id="33038"/>
    <lineage>
        <taxon>Bacteria</taxon>
        <taxon>Bacillati</taxon>
        <taxon>Bacillota</taxon>
        <taxon>Clostridia</taxon>
        <taxon>Lachnospirales</taxon>
        <taxon>Lachnospiraceae</taxon>
        <taxon>Mediterraneibacter</taxon>
    </lineage>
</organism>
<gene>
    <name evidence="2" type="ORF">RGLFYP36_00194</name>
</gene>
<reference evidence="2" key="1">
    <citation type="submission" date="2019-11" db="EMBL/GenBank/DDBJ databases">
        <authorList>
            <person name="Feng L."/>
        </authorList>
    </citation>
    <scope>NUCLEOTIDE SEQUENCE</scope>
    <source>
        <strain evidence="2">RgnavusLFYP36</strain>
    </source>
</reference>
<name>A0A6N3B275_MEDGN</name>
<feature type="compositionally biased region" description="Basic and acidic residues" evidence="1">
    <location>
        <begin position="225"/>
        <end position="242"/>
    </location>
</feature>
<dbReference type="RefSeq" id="WP_156733884.1">
    <property type="nucleotide sequence ID" value="NZ_CACRUU010000041.1"/>
</dbReference>
<protein>
    <submittedName>
        <fullName evidence="2">Uncharacterized protein</fullName>
    </submittedName>
</protein>
<feature type="compositionally biased region" description="Basic and acidic residues" evidence="1">
    <location>
        <begin position="76"/>
        <end position="96"/>
    </location>
</feature>
<accession>A0A6N3B275</accession>
<sequence>MEEEKTRELLEHEGSGTEQYLEEMQRIFAAREATYQKRKQEHEQKSQDLQKIQTELGRQYQSLEGQKQELASAKQKLADQEAAHRKEQEALQREKQDFEQTKKLYEGQQQELLMKSRLELEQLRNERMEAEDLKREYEYQIGQQECGIPPSLPDLSAYVPKLEYEAVKQERDTLFQEKTQFQQTQCEELTQLREENQHLTIQLEQKELLLKQLGEERTSLLKKLLESKQESSQEPEKEREVLPEVETELDSAEVIPEEMDTAEENEWRQRPLRVSVKEQEITREKLTATVLQRYLQNNHPEFEQLEIRHSEEGEQLHGEVGKLSYAFLFFEDLIQFDISAKRKGGKELEEKLERIGKKVPGVQFQYSKGEGRVYASGFLTKELTPKQAMKQVFEIADYFRG</sequence>
<dbReference type="EMBL" id="CACRUU010000041">
    <property type="protein sequence ID" value="VYT94032.1"/>
    <property type="molecule type" value="Genomic_DNA"/>
</dbReference>
<proteinExistence type="predicted"/>
<feature type="region of interest" description="Disordered" evidence="1">
    <location>
        <begin position="65"/>
        <end position="96"/>
    </location>
</feature>
<evidence type="ECO:0000256" key="1">
    <source>
        <dbReference type="SAM" id="MobiDB-lite"/>
    </source>
</evidence>
<evidence type="ECO:0000313" key="2">
    <source>
        <dbReference type="EMBL" id="VYT94032.1"/>
    </source>
</evidence>
<dbReference type="AlphaFoldDB" id="A0A6N3B275"/>